<dbReference type="OrthoDB" id="10254377at2759"/>
<dbReference type="Proteomes" id="UP000054324">
    <property type="component" value="Unassembled WGS sequence"/>
</dbReference>
<feature type="transmembrane region" description="Helical" evidence="1">
    <location>
        <begin position="99"/>
        <end position="118"/>
    </location>
</feature>
<dbReference type="KEGG" id="ovi:T265_13787"/>
<proteinExistence type="predicted"/>
<feature type="transmembrane region" description="Helical" evidence="1">
    <location>
        <begin position="34"/>
        <end position="54"/>
    </location>
</feature>
<organism evidence="2 3">
    <name type="scientific">Opisthorchis viverrini</name>
    <name type="common">Southeast Asian liver fluke</name>
    <dbReference type="NCBI Taxonomy" id="6198"/>
    <lineage>
        <taxon>Eukaryota</taxon>
        <taxon>Metazoa</taxon>
        <taxon>Spiralia</taxon>
        <taxon>Lophotrochozoa</taxon>
        <taxon>Platyhelminthes</taxon>
        <taxon>Trematoda</taxon>
        <taxon>Digenea</taxon>
        <taxon>Opisthorchiida</taxon>
        <taxon>Opisthorchiata</taxon>
        <taxon>Opisthorchiidae</taxon>
        <taxon>Opisthorchis</taxon>
    </lineage>
</organism>
<evidence type="ECO:0000313" key="2">
    <source>
        <dbReference type="EMBL" id="KER27452.1"/>
    </source>
</evidence>
<protein>
    <submittedName>
        <fullName evidence="2">Uncharacterized protein</fullName>
    </submittedName>
</protein>
<keyword evidence="1" id="KW-1133">Transmembrane helix</keyword>
<keyword evidence="1" id="KW-0812">Transmembrane</keyword>
<keyword evidence="1" id="KW-0472">Membrane</keyword>
<dbReference type="GeneID" id="20327954"/>
<accession>A0A074ZNT0</accession>
<dbReference type="RefSeq" id="XP_009168799.1">
    <property type="nucleotide sequence ID" value="XM_009170535.1"/>
</dbReference>
<name>A0A074ZNT0_OPIVI</name>
<gene>
    <name evidence="2" type="ORF">T265_13787</name>
</gene>
<sequence length="259" mass="29683">MELLNQIRPSTRAACNRLEHVIQPIVLRRSSRRVWVLLVLYAFLDGVPVTPSVLGWSRFKKWRLIDVSGIRAVSFFPDCLIERAFNITRRTLWLYGSEASVPTLMLLSLMMMTIALLIRLLKIRRQSTTGFALFGAHQAQSPGFRQPYLLLETKLHEINEIHSFANSIGFSRDSPGTQLNPSFVMFPAGFQAHQIDAAAEFPSPLYSSEPKLQEFIEIHSFFGRITWDRAGSLVCMMLIMYQQKYEDVWDSTFSCLKTS</sequence>
<evidence type="ECO:0000313" key="3">
    <source>
        <dbReference type="Proteomes" id="UP000054324"/>
    </source>
</evidence>
<reference evidence="2 3" key="1">
    <citation type="submission" date="2013-11" db="EMBL/GenBank/DDBJ databases">
        <title>Opisthorchis viverrini - life in the bile duct.</title>
        <authorList>
            <person name="Young N.D."/>
            <person name="Nagarajan N."/>
            <person name="Lin S.J."/>
            <person name="Korhonen P.K."/>
            <person name="Jex A.R."/>
            <person name="Hall R.S."/>
            <person name="Safavi-Hemami H."/>
            <person name="Kaewkong W."/>
            <person name="Bertrand D."/>
            <person name="Gao S."/>
            <person name="Seet Q."/>
            <person name="Wongkham S."/>
            <person name="Teh B.T."/>
            <person name="Wongkham C."/>
            <person name="Intapan P.M."/>
            <person name="Maleewong W."/>
            <person name="Yang X."/>
            <person name="Hu M."/>
            <person name="Wang Z."/>
            <person name="Hofmann A."/>
            <person name="Sternberg P.W."/>
            <person name="Tan P."/>
            <person name="Wang J."/>
            <person name="Gasser R.B."/>
        </authorList>
    </citation>
    <scope>NUCLEOTIDE SEQUENCE [LARGE SCALE GENOMIC DNA]</scope>
</reference>
<keyword evidence="3" id="KW-1185">Reference proteome</keyword>
<dbReference type="CTD" id="20327954"/>
<dbReference type="AlphaFoldDB" id="A0A074ZNT0"/>
<evidence type="ECO:0000256" key="1">
    <source>
        <dbReference type="SAM" id="Phobius"/>
    </source>
</evidence>
<dbReference type="EMBL" id="KL596722">
    <property type="protein sequence ID" value="KER27452.1"/>
    <property type="molecule type" value="Genomic_DNA"/>
</dbReference>